<dbReference type="InterPro" id="IPR009057">
    <property type="entry name" value="Homeodomain-like_sf"/>
</dbReference>
<dbReference type="Proteomes" id="UP001139353">
    <property type="component" value="Unassembled WGS sequence"/>
</dbReference>
<reference evidence="5" key="1">
    <citation type="submission" date="2021-11" db="EMBL/GenBank/DDBJ databases">
        <title>BS-T2-15 a new species belonging to the Comamonadaceae family isolated from the soil of a French oak forest.</title>
        <authorList>
            <person name="Mieszkin S."/>
            <person name="Alain K."/>
        </authorList>
    </citation>
    <scope>NUCLEOTIDE SEQUENCE</scope>
    <source>
        <strain evidence="5">BS-T2-15</strain>
    </source>
</reference>
<dbReference type="PROSITE" id="PS50977">
    <property type="entry name" value="HTH_TETR_2"/>
    <property type="match status" value="1"/>
</dbReference>
<keyword evidence="6" id="KW-1185">Reference proteome</keyword>
<dbReference type="EMBL" id="JAJLJH010000003">
    <property type="protein sequence ID" value="MCK9686926.1"/>
    <property type="molecule type" value="Genomic_DNA"/>
</dbReference>
<evidence type="ECO:0000313" key="5">
    <source>
        <dbReference type="EMBL" id="MCK9686926.1"/>
    </source>
</evidence>
<proteinExistence type="predicted"/>
<dbReference type="GO" id="GO:0003700">
    <property type="term" value="F:DNA-binding transcription factor activity"/>
    <property type="evidence" value="ECO:0007669"/>
    <property type="project" value="TreeGrafter"/>
</dbReference>
<dbReference type="InterPro" id="IPR050109">
    <property type="entry name" value="HTH-type_TetR-like_transc_reg"/>
</dbReference>
<feature type="domain" description="HTH tetR-type" evidence="4">
    <location>
        <begin position="30"/>
        <end position="90"/>
    </location>
</feature>
<keyword evidence="1 2" id="KW-0238">DNA-binding</keyword>
<dbReference type="InterPro" id="IPR036271">
    <property type="entry name" value="Tet_transcr_reg_TetR-rel_C_sf"/>
</dbReference>
<dbReference type="SUPFAM" id="SSF46689">
    <property type="entry name" value="Homeodomain-like"/>
    <property type="match status" value="1"/>
</dbReference>
<evidence type="ECO:0000313" key="6">
    <source>
        <dbReference type="Proteomes" id="UP001139353"/>
    </source>
</evidence>
<dbReference type="PANTHER" id="PTHR30055">
    <property type="entry name" value="HTH-TYPE TRANSCRIPTIONAL REGULATOR RUTR"/>
    <property type="match status" value="1"/>
</dbReference>
<organism evidence="5 6">
    <name type="scientific">Scleromatobacter humisilvae</name>
    <dbReference type="NCBI Taxonomy" id="2897159"/>
    <lineage>
        <taxon>Bacteria</taxon>
        <taxon>Pseudomonadati</taxon>
        <taxon>Pseudomonadota</taxon>
        <taxon>Betaproteobacteria</taxon>
        <taxon>Burkholderiales</taxon>
        <taxon>Sphaerotilaceae</taxon>
        <taxon>Scleromatobacter</taxon>
    </lineage>
</organism>
<evidence type="ECO:0000256" key="1">
    <source>
        <dbReference type="ARBA" id="ARBA00023125"/>
    </source>
</evidence>
<feature type="DNA-binding region" description="H-T-H motif" evidence="2">
    <location>
        <begin position="53"/>
        <end position="72"/>
    </location>
</feature>
<accession>A0A9X2C0X0</accession>
<dbReference type="Pfam" id="PF00440">
    <property type="entry name" value="TetR_N"/>
    <property type="match status" value="1"/>
</dbReference>
<dbReference type="SUPFAM" id="SSF48498">
    <property type="entry name" value="Tetracyclin repressor-like, C-terminal domain"/>
    <property type="match status" value="1"/>
</dbReference>
<dbReference type="PANTHER" id="PTHR30055:SF226">
    <property type="entry name" value="HTH-TYPE TRANSCRIPTIONAL REGULATOR PKSA"/>
    <property type="match status" value="1"/>
</dbReference>
<protein>
    <submittedName>
        <fullName evidence="5">TetR/AcrR family transcriptional regulator</fullName>
    </submittedName>
</protein>
<dbReference type="RefSeq" id="WP_275682963.1">
    <property type="nucleotide sequence ID" value="NZ_JAJLJH010000003.1"/>
</dbReference>
<evidence type="ECO:0000259" key="4">
    <source>
        <dbReference type="PROSITE" id="PS50977"/>
    </source>
</evidence>
<evidence type="ECO:0000256" key="3">
    <source>
        <dbReference type="SAM" id="MobiDB-lite"/>
    </source>
</evidence>
<dbReference type="AlphaFoldDB" id="A0A9X2C0X0"/>
<sequence>MPASAKSVAKPADPPTARPYGGLAMEERVAARRARFIKAGVELFGTQGFRGATVRGVCAAAGLTDRYFYESFPTLEALLAAVYHSLKDRFATRLTQESFTSEDWRGDAAAIERQVTAAYELWFDTVRDPRVARILLVEILGVSPEMDALYEESARAMAALTIAPLSATHPTLKLSKARRELLGRALVGAALQVAKMWMTGGYRLPRRDVVRTCVLVAMGTMGALTAESGMSNARAVP</sequence>
<dbReference type="InterPro" id="IPR001647">
    <property type="entry name" value="HTH_TetR"/>
</dbReference>
<feature type="region of interest" description="Disordered" evidence="3">
    <location>
        <begin position="1"/>
        <end position="20"/>
    </location>
</feature>
<gene>
    <name evidence="5" type="ORF">LPC04_14535</name>
</gene>
<name>A0A9X2C0X0_9BURK</name>
<comment type="caution">
    <text evidence="5">The sequence shown here is derived from an EMBL/GenBank/DDBJ whole genome shotgun (WGS) entry which is preliminary data.</text>
</comment>
<dbReference type="GO" id="GO:0000976">
    <property type="term" value="F:transcription cis-regulatory region binding"/>
    <property type="evidence" value="ECO:0007669"/>
    <property type="project" value="TreeGrafter"/>
</dbReference>
<dbReference type="Gene3D" id="1.10.357.10">
    <property type="entry name" value="Tetracycline Repressor, domain 2"/>
    <property type="match status" value="1"/>
</dbReference>
<evidence type="ECO:0000256" key="2">
    <source>
        <dbReference type="PROSITE-ProRule" id="PRU00335"/>
    </source>
</evidence>